<organism evidence="2 3">
    <name type="scientific">Nepenthes gracilis</name>
    <name type="common">Slender pitcher plant</name>
    <dbReference type="NCBI Taxonomy" id="150966"/>
    <lineage>
        <taxon>Eukaryota</taxon>
        <taxon>Viridiplantae</taxon>
        <taxon>Streptophyta</taxon>
        <taxon>Embryophyta</taxon>
        <taxon>Tracheophyta</taxon>
        <taxon>Spermatophyta</taxon>
        <taxon>Magnoliopsida</taxon>
        <taxon>eudicotyledons</taxon>
        <taxon>Gunneridae</taxon>
        <taxon>Pentapetalae</taxon>
        <taxon>Caryophyllales</taxon>
        <taxon>Nepenthaceae</taxon>
        <taxon>Nepenthes</taxon>
    </lineage>
</organism>
<protein>
    <submittedName>
        <fullName evidence="2">Uncharacterized protein</fullName>
    </submittedName>
</protein>
<feature type="compositionally biased region" description="Acidic residues" evidence="1">
    <location>
        <begin position="68"/>
        <end position="81"/>
    </location>
</feature>
<dbReference type="AlphaFoldDB" id="A0AAD3TC55"/>
<keyword evidence="3" id="KW-1185">Reference proteome</keyword>
<evidence type="ECO:0000313" key="2">
    <source>
        <dbReference type="EMBL" id="GMH27425.1"/>
    </source>
</evidence>
<evidence type="ECO:0000256" key="1">
    <source>
        <dbReference type="SAM" id="MobiDB-lite"/>
    </source>
</evidence>
<comment type="caution">
    <text evidence="2">The sequence shown here is derived from an EMBL/GenBank/DDBJ whole genome shotgun (WGS) entry which is preliminary data.</text>
</comment>
<dbReference type="EMBL" id="BSYO01000033">
    <property type="protein sequence ID" value="GMH27425.1"/>
    <property type="molecule type" value="Genomic_DNA"/>
</dbReference>
<feature type="region of interest" description="Disordered" evidence="1">
    <location>
        <begin position="39"/>
        <end position="92"/>
    </location>
</feature>
<reference evidence="2" key="1">
    <citation type="submission" date="2023-05" db="EMBL/GenBank/DDBJ databases">
        <title>Nepenthes gracilis genome sequencing.</title>
        <authorList>
            <person name="Fukushima K."/>
        </authorList>
    </citation>
    <scope>NUCLEOTIDE SEQUENCE</scope>
    <source>
        <strain evidence="2">SING2019-196</strain>
    </source>
</reference>
<dbReference type="Proteomes" id="UP001279734">
    <property type="component" value="Unassembled WGS sequence"/>
</dbReference>
<accession>A0AAD3TC55</accession>
<evidence type="ECO:0000313" key="3">
    <source>
        <dbReference type="Proteomes" id="UP001279734"/>
    </source>
</evidence>
<sequence length="92" mass="10046">MHNLDCAWRRTGIPDLYFVDVAALEEIDVHQRLLETVETTKQAGKHSSYHGVGKSEGLSGIDVNTNGNEEDGDESKEDEGVDKDGDATCLLV</sequence>
<proteinExistence type="predicted"/>
<gene>
    <name evidence="2" type="ORF">Nepgr_029268</name>
</gene>
<name>A0AAD3TC55_NEPGR</name>